<dbReference type="InterPro" id="IPR003593">
    <property type="entry name" value="AAA+_ATPase"/>
</dbReference>
<evidence type="ECO:0000259" key="6">
    <source>
        <dbReference type="PROSITE" id="PS50006"/>
    </source>
</evidence>
<dbReference type="Gene3D" id="1.10.8.60">
    <property type="match status" value="1"/>
</dbReference>
<dbReference type="CDD" id="cd00009">
    <property type="entry name" value="AAA"/>
    <property type="match status" value="1"/>
</dbReference>
<dbReference type="InterPro" id="IPR025943">
    <property type="entry name" value="Sigma_54_int_dom_ATP-bd_2"/>
</dbReference>
<evidence type="ECO:0000256" key="2">
    <source>
        <dbReference type="ARBA" id="ARBA00022840"/>
    </source>
</evidence>
<dbReference type="PRINTS" id="PR01590">
    <property type="entry name" value="HTHFIS"/>
</dbReference>
<evidence type="ECO:0000313" key="9">
    <source>
        <dbReference type="Proteomes" id="UP000315017"/>
    </source>
</evidence>
<dbReference type="Gene3D" id="3.30.450.40">
    <property type="match status" value="1"/>
</dbReference>
<keyword evidence="9" id="KW-1185">Reference proteome</keyword>
<dbReference type="PROSITE" id="PS00676">
    <property type="entry name" value="SIGMA54_INTERACT_2"/>
    <property type="match status" value="1"/>
</dbReference>
<dbReference type="OrthoDB" id="9761019at2"/>
<reference evidence="8 9" key="1">
    <citation type="submission" date="2019-02" db="EMBL/GenBank/DDBJ databases">
        <title>Deep-cultivation of Planctomycetes and their phenomic and genomic characterization uncovers novel biology.</title>
        <authorList>
            <person name="Wiegand S."/>
            <person name="Jogler M."/>
            <person name="Boedeker C."/>
            <person name="Pinto D."/>
            <person name="Vollmers J."/>
            <person name="Rivas-Marin E."/>
            <person name="Kohn T."/>
            <person name="Peeters S.H."/>
            <person name="Heuer A."/>
            <person name="Rast P."/>
            <person name="Oberbeckmann S."/>
            <person name="Bunk B."/>
            <person name="Jeske O."/>
            <person name="Meyerdierks A."/>
            <person name="Storesund J.E."/>
            <person name="Kallscheuer N."/>
            <person name="Luecker S."/>
            <person name="Lage O.M."/>
            <person name="Pohl T."/>
            <person name="Merkel B.J."/>
            <person name="Hornburger P."/>
            <person name="Mueller R.-W."/>
            <person name="Bruemmer F."/>
            <person name="Labrenz M."/>
            <person name="Spormann A.M."/>
            <person name="Op den Camp H."/>
            <person name="Overmann J."/>
            <person name="Amann R."/>
            <person name="Jetten M.S.M."/>
            <person name="Mascher T."/>
            <person name="Medema M.H."/>
            <person name="Devos D.P."/>
            <person name="Kaster A.-K."/>
            <person name="Ovreas L."/>
            <person name="Rohde M."/>
            <person name="Galperin M.Y."/>
            <person name="Jogler C."/>
        </authorList>
    </citation>
    <scope>NUCLEOTIDE SEQUENCE [LARGE SCALE GENOMIC DNA]</scope>
    <source>
        <strain evidence="8 9">ETA_A8</strain>
    </source>
</reference>
<dbReference type="SMART" id="SM00382">
    <property type="entry name" value="AAA"/>
    <property type="match status" value="1"/>
</dbReference>
<dbReference type="PROSITE" id="PS50006">
    <property type="entry name" value="FHA_DOMAIN"/>
    <property type="match status" value="1"/>
</dbReference>
<evidence type="ECO:0000256" key="3">
    <source>
        <dbReference type="ARBA" id="ARBA00023015"/>
    </source>
</evidence>
<dbReference type="InterPro" id="IPR002078">
    <property type="entry name" value="Sigma_54_int"/>
</dbReference>
<dbReference type="GO" id="GO:0043565">
    <property type="term" value="F:sequence-specific DNA binding"/>
    <property type="evidence" value="ECO:0007669"/>
    <property type="project" value="InterPro"/>
</dbReference>
<dbReference type="SUPFAM" id="SSF49879">
    <property type="entry name" value="SMAD/FHA domain"/>
    <property type="match status" value="1"/>
</dbReference>
<dbReference type="InterPro" id="IPR029016">
    <property type="entry name" value="GAF-like_dom_sf"/>
</dbReference>
<dbReference type="InterPro" id="IPR002197">
    <property type="entry name" value="HTH_Fis"/>
</dbReference>
<dbReference type="SUPFAM" id="SSF55781">
    <property type="entry name" value="GAF domain-like"/>
    <property type="match status" value="1"/>
</dbReference>
<keyword evidence="4" id="KW-0238">DNA-binding</keyword>
<dbReference type="CDD" id="cd00060">
    <property type="entry name" value="FHA"/>
    <property type="match status" value="1"/>
</dbReference>
<evidence type="ECO:0000259" key="7">
    <source>
        <dbReference type="PROSITE" id="PS50045"/>
    </source>
</evidence>
<dbReference type="Pfam" id="PF02954">
    <property type="entry name" value="HTH_8"/>
    <property type="match status" value="1"/>
</dbReference>
<proteinExistence type="predicted"/>
<gene>
    <name evidence="8" type="primary">vnfA_1</name>
    <name evidence="8" type="ORF">ETAA8_27130</name>
</gene>
<dbReference type="InterPro" id="IPR000253">
    <property type="entry name" value="FHA_dom"/>
</dbReference>
<keyword evidence="3" id="KW-0805">Transcription regulation</keyword>
<dbReference type="GO" id="GO:0005524">
    <property type="term" value="F:ATP binding"/>
    <property type="evidence" value="ECO:0007669"/>
    <property type="project" value="UniProtKB-KW"/>
</dbReference>
<dbReference type="PROSITE" id="PS00675">
    <property type="entry name" value="SIGMA54_INTERACT_1"/>
    <property type="match status" value="1"/>
</dbReference>
<organism evidence="8 9">
    <name type="scientific">Anatilimnocola aggregata</name>
    <dbReference type="NCBI Taxonomy" id="2528021"/>
    <lineage>
        <taxon>Bacteria</taxon>
        <taxon>Pseudomonadati</taxon>
        <taxon>Planctomycetota</taxon>
        <taxon>Planctomycetia</taxon>
        <taxon>Pirellulales</taxon>
        <taxon>Pirellulaceae</taxon>
        <taxon>Anatilimnocola</taxon>
    </lineage>
</organism>
<keyword evidence="1" id="KW-0547">Nucleotide-binding</keyword>
<dbReference type="SMART" id="SM00240">
    <property type="entry name" value="FHA"/>
    <property type="match status" value="1"/>
</dbReference>
<dbReference type="KEGG" id="aagg:ETAA8_27130"/>
<dbReference type="GO" id="GO:0006355">
    <property type="term" value="P:regulation of DNA-templated transcription"/>
    <property type="evidence" value="ECO:0007669"/>
    <property type="project" value="InterPro"/>
</dbReference>
<dbReference type="InterPro" id="IPR027417">
    <property type="entry name" value="P-loop_NTPase"/>
</dbReference>
<dbReference type="InterPro" id="IPR058031">
    <property type="entry name" value="AAA_lid_NorR"/>
</dbReference>
<feature type="domain" description="Sigma-54 factor interaction" evidence="7">
    <location>
        <begin position="302"/>
        <end position="531"/>
    </location>
</feature>
<evidence type="ECO:0000313" key="8">
    <source>
        <dbReference type="EMBL" id="QDU27625.1"/>
    </source>
</evidence>
<feature type="domain" description="FHA" evidence="6">
    <location>
        <begin position="19"/>
        <end position="68"/>
    </location>
</feature>
<dbReference type="EMBL" id="CP036274">
    <property type="protein sequence ID" value="QDU27625.1"/>
    <property type="molecule type" value="Genomic_DNA"/>
</dbReference>
<dbReference type="InterPro" id="IPR003018">
    <property type="entry name" value="GAF"/>
</dbReference>
<protein>
    <submittedName>
        <fullName evidence="8">Nitrogen fixation protein VnfA</fullName>
    </submittedName>
</protein>
<dbReference type="InterPro" id="IPR008984">
    <property type="entry name" value="SMAD_FHA_dom_sf"/>
</dbReference>
<dbReference type="Pfam" id="PF13185">
    <property type="entry name" value="GAF_2"/>
    <property type="match status" value="1"/>
</dbReference>
<dbReference type="InterPro" id="IPR025944">
    <property type="entry name" value="Sigma_54_int_dom_CS"/>
</dbReference>
<dbReference type="Proteomes" id="UP000315017">
    <property type="component" value="Chromosome"/>
</dbReference>
<dbReference type="Pfam" id="PF25601">
    <property type="entry name" value="AAA_lid_14"/>
    <property type="match status" value="1"/>
</dbReference>
<dbReference type="Pfam" id="PF00158">
    <property type="entry name" value="Sigma54_activat"/>
    <property type="match status" value="1"/>
</dbReference>
<evidence type="ECO:0000256" key="4">
    <source>
        <dbReference type="ARBA" id="ARBA00023125"/>
    </source>
</evidence>
<dbReference type="PANTHER" id="PTHR32071:SF57">
    <property type="entry name" value="C4-DICARBOXYLATE TRANSPORT TRANSCRIPTIONAL REGULATORY PROTEIN DCTD"/>
    <property type="match status" value="1"/>
</dbReference>
<accession>A0A517YBK6</accession>
<dbReference type="SUPFAM" id="SSF46689">
    <property type="entry name" value="Homeodomain-like"/>
    <property type="match status" value="1"/>
</dbReference>
<dbReference type="PROSITE" id="PS00688">
    <property type="entry name" value="SIGMA54_INTERACT_3"/>
    <property type="match status" value="1"/>
</dbReference>
<dbReference type="Gene3D" id="2.60.200.20">
    <property type="match status" value="1"/>
</dbReference>
<dbReference type="Gene3D" id="1.10.10.60">
    <property type="entry name" value="Homeodomain-like"/>
    <property type="match status" value="1"/>
</dbReference>
<dbReference type="PANTHER" id="PTHR32071">
    <property type="entry name" value="TRANSCRIPTIONAL REGULATORY PROTEIN"/>
    <property type="match status" value="1"/>
</dbReference>
<dbReference type="InterPro" id="IPR009057">
    <property type="entry name" value="Homeodomain-like_sf"/>
</dbReference>
<dbReference type="Gene3D" id="3.40.50.300">
    <property type="entry name" value="P-loop containing nucleotide triphosphate hydrolases"/>
    <property type="match status" value="1"/>
</dbReference>
<dbReference type="InterPro" id="IPR025662">
    <property type="entry name" value="Sigma_54_int_dom_ATP-bd_1"/>
</dbReference>
<evidence type="ECO:0000256" key="1">
    <source>
        <dbReference type="ARBA" id="ARBA00022741"/>
    </source>
</evidence>
<keyword evidence="5" id="KW-0804">Transcription</keyword>
<keyword evidence="2" id="KW-0067">ATP-binding</keyword>
<name>A0A517YBK6_9BACT</name>
<dbReference type="FunFam" id="3.40.50.300:FF:000006">
    <property type="entry name" value="DNA-binding transcriptional regulator NtrC"/>
    <property type="match status" value="1"/>
</dbReference>
<dbReference type="PROSITE" id="PS50045">
    <property type="entry name" value="SIGMA54_INTERACT_4"/>
    <property type="match status" value="1"/>
</dbReference>
<dbReference type="SUPFAM" id="SSF52540">
    <property type="entry name" value="P-loop containing nucleoside triphosphate hydrolases"/>
    <property type="match status" value="1"/>
</dbReference>
<evidence type="ECO:0000256" key="5">
    <source>
        <dbReference type="ARBA" id="ARBA00023163"/>
    </source>
</evidence>
<dbReference type="Pfam" id="PF00498">
    <property type="entry name" value="FHA"/>
    <property type="match status" value="1"/>
</dbReference>
<sequence>MISGARAGAHVTLATDRPTRIGRGLDCDIVLSDPLASRVHAIVQFSDGLWWIRDATSRNGTYLNGQKIDEARLATDCRVKIGSTEFIYCEQIDPLSESARQEHTQTVVRDRIVTEGMPSDLGFSLLQDNERNQDFLTLHQLSVRLLGCSDPDEVVRVSLDLLHTRTQASVVGFLWVSDDGQLKPKLVIPEEASSKVRLSDSLTEMVIRQGKAVWIDNQPATVGTDSLRLFADALCIPLVHEGKTLGAIHIYLEQGRFRQSDFEVSLLLANILTVALVRSRQEAVLRADNRRLSDKAAVFDELLGESKPMMELKSKINRVARATGCVLVRGESGAGKELVARAIHRASTRSDRPMLSVNCAAIPRDLMESQLFGHKKGSFTGAETDHVGWFQQAHTGTLFLDEVGELTLEGQAKLLRILEGHPFLPVGSTKEVNVDVRVIAATNRDLREFVRDHKFREDLYYRLSVFELYIPPLRDRGADIDLLAEFFLNHFRKQHGRPNLMVSPDTREKLLSYQWPGNVRQLRNVLDSAVVMCEGNTILPDDLGLRDATGGKELESLRLDFWERKLIQEALNRTDGNVPEAAKLLGLGRATLYRKIEEYGIVRR</sequence>
<dbReference type="AlphaFoldDB" id="A0A517YBK6"/>